<dbReference type="Proteomes" id="UP000053676">
    <property type="component" value="Unassembled WGS sequence"/>
</dbReference>
<keyword evidence="1" id="KW-0732">Signal</keyword>
<reference evidence="4" key="1">
    <citation type="journal article" date="2014" name="Nat. Genet.">
        <title>Genome of the human hookworm Necator americanus.</title>
        <authorList>
            <person name="Tang Y.T."/>
            <person name="Gao X."/>
            <person name="Rosa B.A."/>
            <person name="Abubucker S."/>
            <person name="Hallsworth-Pepin K."/>
            <person name="Martin J."/>
            <person name="Tyagi R."/>
            <person name="Heizer E."/>
            <person name="Zhang X."/>
            <person name="Bhonagiri-Palsikar V."/>
            <person name="Minx P."/>
            <person name="Warren W.C."/>
            <person name="Wang Q."/>
            <person name="Zhan B."/>
            <person name="Hotez P.J."/>
            <person name="Sternberg P.W."/>
            <person name="Dougall A."/>
            <person name="Gaze S.T."/>
            <person name="Mulvenna J."/>
            <person name="Sotillo J."/>
            <person name="Ranganathan S."/>
            <person name="Rabelo E.M."/>
            <person name="Wilson R.K."/>
            <person name="Felgner P.L."/>
            <person name="Bethony J."/>
            <person name="Hawdon J.M."/>
            <person name="Gasser R.B."/>
            <person name="Loukas A."/>
            <person name="Mitreva M."/>
        </authorList>
    </citation>
    <scope>NUCLEOTIDE SEQUENCE [LARGE SCALE GENOMIC DNA]</scope>
</reference>
<dbReference type="PANTHER" id="PTHR46902">
    <property type="entry name" value="DOMON DOMAIN-CONTAINING PROTEIN FRRS1L"/>
    <property type="match status" value="1"/>
</dbReference>
<dbReference type="Pfam" id="PF03351">
    <property type="entry name" value="DOMON"/>
    <property type="match status" value="1"/>
</dbReference>
<evidence type="ECO:0000259" key="2">
    <source>
        <dbReference type="PROSITE" id="PS50836"/>
    </source>
</evidence>
<dbReference type="GO" id="GO:1900449">
    <property type="term" value="P:regulation of glutamate receptor signaling pathway"/>
    <property type="evidence" value="ECO:0007669"/>
    <property type="project" value="InterPro"/>
</dbReference>
<dbReference type="InterPro" id="IPR042789">
    <property type="entry name" value="FRRS1L"/>
</dbReference>
<evidence type="ECO:0000256" key="1">
    <source>
        <dbReference type="SAM" id="SignalP"/>
    </source>
</evidence>
<evidence type="ECO:0000313" key="4">
    <source>
        <dbReference type="Proteomes" id="UP000053676"/>
    </source>
</evidence>
<feature type="signal peptide" evidence="1">
    <location>
        <begin position="1"/>
        <end position="19"/>
    </location>
</feature>
<dbReference type="PANTHER" id="PTHR46902:SF1">
    <property type="entry name" value="DOMON DOMAIN-CONTAINING PROTEIN FRRS1L"/>
    <property type="match status" value="1"/>
</dbReference>
<sequence length="237" mass="25620">MLPLVVTLLIFACSHRSHATGFDTGECGRTKGCFLPEDLECYNGCSGMRFSWILIDEGLMKFEITVDANSSNGIYVAVGFSHDDMMGDDSVIECSSIQGEALSLKLSYNINGTTDNSTDGEPTNRRLSNNGSEYFSQSLTSFTNGTVYCAGVLNITGAVEAGLLDFDPTNYYYLLMASGPTDKKGLLRHIHSVATPTALQLINIVPDFDIDPCGISKGCYLATNEDHTLNGVAVSYR</sequence>
<dbReference type="GO" id="GO:0099072">
    <property type="term" value="P:regulation of postsynaptic membrane neurotransmitter receptor levels"/>
    <property type="evidence" value="ECO:0007669"/>
    <property type="project" value="TreeGrafter"/>
</dbReference>
<dbReference type="PROSITE" id="PS50836">
    <property type="entry name" value="DOMON"/>
    <property type="match status" value="1"/>
</dbReference>
<gene>
    <name evidence="3" type="ORF">NECAME_16837</name>
</gene>
<accession>W2TU25</accession>
<name>W2TU25_NECAM</name>
<proteinExistence type="predicted"/>
<feature type="domain" description="DOMON" evidence="2">
    <location>
        <begin position="46"/>
        <end position="179"/>
    </location>
</feature>
<protein>
    <submittedName>
        <fullName evidence="3">DOMON domain protein</fullName>
    </submittedName>
</protein>
<dbReference type="KEGG" id="nai:NECAME_16837"/>
<dbReference type="STRING" id="51031.W2TU25"/>
<keyword evidence="4" id="KW-1185">Reference proteome</keyword>
<dbReference type="EMBL" id="KI657770">
    <property type="protein sequence ID" value="ETN85273.1"/>
    <property type="molecule type" value="Genomic_DNA"/>
</dbReference>
<dbReference type="AlphaFoldDB" id="W2TU25"/>
<feature type="chain" id="PRO_5004825364" evidence="1">
    <location>
        <begin position="20"/>
        <end position="237"/>
    </location>
</feature>
<evidence type="ECO:0000313" key="3">
    <source>
        <dbReference type="EMBL" id="ETN85273.1"/>
    </source>
</evidence>
<dbReference type="SMART" id="SM00664">
    <property type="entry name" value="DoH"/>
    <property type="match status" value="1"/>
</dbReference>
<dbReference type="InterPro" id="IPR005018">
    <property type="entry name" value="DOMON_domain"/>
</dbReference>
<dbReference type="OrthoDB" id="6372137at2759"/>
<organism evidence="3 4">
    <name type="scientific">Necator americanus</name>
    <name type="common">Human hookworm</name>
    <dbReference type="NCBI Taxonomy" id="51031"/>
    <lineage>
        <taxon>Eukaryota</taxon>
        <taxon>Metazoa</taxon>
        <taxon>Ecdysozoa</taxon>
        <taxon>Nematoda</taxon>
        <taxon>Chromadorea</taxon>
        <taxon>Rhabditida</taxon>
        <taxon>Rhabditina</taxon>
        <taxon>Rhabditomorpha</taxon>
        <taxon>Strongyloidea</taxon>
        <taxon>Ancylostomatidae</taxon>
        <taxon>Bunostominae</taxon>
        <taxon>Necator</taxon>
    </lineage>
</organism>
<dbReference type="OMA" id="FACSHRS"/>